<dbReference type="EMBL" id="LIDM01000410">
    <property type="protein sequence ID" value="KRP30997.1"/>
    <property type="molecule type" value="Genomic_DNA"/>
</dbReference>
<proteinExistence type="predicted"/>
<organism evidence="1 2">
    <name type="scientific">Verrucomicrobia subdivision 6 bacterium BACL9 MAG-120820-bin42</name>
    <dbReference type="NCBI Taxonomy" id="1655634"/>
    <lineage>
        <taxon>Bacteria</taxon>
        <taxon>Pseudomonadati</taxon>
        <taxon>Verrucomicrobiota</taxon>
        <taxon>Verrucomicrobiia</taxon>
        <taxon>Verrucomicrobiales</taxon>
        <taxon>Verrucomicrobia subdivision 6</taxon>
    </lineage>
</organism>
<sequence>MHTSARHLLCHLVALSFAIPTVGWSQNELLSEDFEGASVDTKLTEQGFWQKSHMTSGNVTVEKEESNQYAASSYGENEFCQIDSAVLNLTPGSVVVLSFDVYLESEQSSVGLGIGPGGLVPSIVGVVQGTFAAQTSRDWATVSHARSPSGVAVRAGAGQWIRIQSRWDLADNDGLGSATLEIKNTGEESFTPLFFDVQQSQEKASLNIHQEHPVTAWRRVFFRLKDARIDNLRIAIE</sequence>
<gene>
    <name evidence="1" type="ORF">ABS32_07895</name>
</gene>
<comment type="caution">
    <text evidence="1">The sequence shown here is derived from an EMBL/GenBank/DDBJ whole genome shotgun (WGS) entry which is preliminary data.</text>
</comment>
<name>A0A0R2X4E9_9BACT</name>
<protein>
    <submittedName>
        <fullName evidence="1">Uncharacterized protein</fullName>
    </submittedName>
</protein>
<evidence type="ECO:0000313" key="1">
    <source>
        <dbReference type="EMBL" id="KRP30997.1"/>
    </source>
</evidence>
<dbReference type="Proteomes" id="UP000051557">
    <property type="component" value="Unassembled WGS sequence"/>
</dbReference>
<evidence type="ECO:0000313" key="2">
    <source>
        <dbReference type="Proteomes" id="UP000051557"/>
    </source>
</evidence>
<accession>A0A0R2X4E9</accession>
<reference evidence="1 2" key="1">
    <citation type="submission" date="2015-10" db="EMBL/GenBank/DDBJ databases">
        <title>Metagenome-Assembled Genomes uncover a global brackish microbiome.</title>
        <authorList>
            <person name="Hugerth L.W."/>
            <person name="Larsson J."/>
            <person name="Alneberg J."/>
            <person name="Lindh M.V."/>
            <person name="Legrand C."/>
            <person name="Pinhassi J."/>
            <person name="Andersson A.F."/>
        </authorList>
    </citation>
    <scope>NUCLEOTIDE SEQUENCE [LARGE SCALE GENOMIC DNA]</scope>
    <source>
        <strain evidence="1">BACL9 MAG-120820-bin42</strain>
    </source>
</reference>
<dbReference type="AlphaFoldDB" id="A0A0R2X4E9"/>